<evidence type="ECO:0000256" key="2">
    <source>
        <dbReference type="ARBA" id="ARBA00023125"/>
    </source>
</evidence>
<accession>A0A246K1A5</accession>
<dbReference type="InterPro" id="IPR050090">
    <property type="entry name" value="Tyrosine_recombinase_XerCD"/>
</dbReference>
<feature type="domain" description="Core-binding (CB)" evidence="6">
    <location>
        <begin position="117"/>
        <end position="198"/>
    </location>
</feature>
<dbReference type="AlphaFoldDB" id="A0A246K1A5"/>
<evidence type="ECO:0000313" key="9">
    <source>
        <dbReference type="Proteomes" id="UP000197361"/>
    </source>
</evidence>
<protein>
    <submittedName>
        <fullName evidence="8">Integrase</fullName>
    </submittedName>
</protein>
<evidence type="ECO:0000313" key="8">
    <source>
        <dbReference type="EMBL" id="OWQ98747.1"/>
    </source>
</evidence>
<evidence type="ECO:0000256" key="3">
    <source>
        <dbReference type="ARBA" id="ARBA00023172"/>
    </source>
</evidence>
<keyword evidence="1" id="KW-0229">DNA integration</keyword>
<evidence type="ECO:0000259" key="5">
    <source>
        <dbReference type="PROSITE" id="PS51898"/>
    </source>
</evidence>
<dbReference type="OrthoDB" id="67979at2"/>
<evidence type="ECO:0000259" key="6">
    <source>
        <dbReference type="PROSITE" id="PS51900"/>
    </source>
</evidence>
<dbReference type="Pfam" id="PF00589">
    <property type="entry name" value="Phage_integrase"/>
    <property type="match status" value="1"/>
</dbReference>
<dbReference type="EMBL" id="NISK01000003">
    <property type="protein sequence ID" value="OWQ95843.1"/>
    <property type="molecule type" value="Genomic_DNA"/>
</dbReference>
<dbReference type="PROSITE" id="PS51900">
    <property type="entry name" value="CB"/>
    <property type="match status" value="1"/>
</dbReference>
<keyword evidence="2 4" id="KW-0238">DNA-binding</keyword>
<name>A0A246K1A5_9SPHN</name>
<comment type="caution">
    <text evidence="8">The sequence shown here is derived from an EMBL/GenBank/DDBJ whole genome shotgun (WGS) entry which is preliminary data.</text>
</comment>
<evidence type="ECO:0000256" key="4">
    <source>
        <dbReference type="PROSITE-ProRule" id="PRU01248"/>
    </source>
</evidence>
<dbReference type="GO" id="GO:0003677">
    <property type="term" value="F:DNA binding"/>
    <property type="evidence" value="ECO:0007669"/>
    <property type="project" value="UniProtKB-UniRule"/>
</dbReference>
<dbReference type="SUPFAM" id="SSF56349">
    <property type="entry name" value="DNA breaking-rejoining enzymes"/>
    <property type="match status" value="1"/>
</dbReference>
<feature type="domain" description="Tyr recombinase" evidence="5">
    <location>
        <begin position="221"/>
        <end position="401"/>
    </location>
</feature>
<keyword evidence="9" id="KW-1185">Reference proteome</keyword>
<dbReference type="PANTHER" id="PTHR30349">
    <property type="entry name" value="PHAGE INTEGRASE-RELATED"/>
    <property type="match status" value="1"/>
</dbReference>
<dbReference type="GO" id="GO:0015074">
    <property type="term" value="P:DNA integration"/>
    <property type="evidence" value="ECO:0007669"/>
    <property type="project" value="UniProtKB-KW"/>
</dbReference>
<reference evidence="8" key="2">
    <citation type="submission" date="2017-06" db="EMBL/GenBank/DDBJ databases">
        <authorList>
            <person name="Kim H.J."/>
            <person name="Triplett B.A."/>
        </authorList>
    </citation>
    <scope>NUCLEOTIDE SEQUENCE</scope>
    <source>
        <strain evidence="8">DSM 22271</strain>
    </source>
</reference>
<dbReference type="InterPro" id="IPR044068">
    <property type="entry name" value="CB"/>
</dbReference>
<gene>
    <name evidence="8" type="ORF">CDQ92_00580</name>
    <name evidence="7" type="ORF">CDQ92_13860</name>
</gene>
<dbReference type="InterPro" id="IPR002104">
    <property type="entry name" value="Integrase_catalytic"/>
</dbReference>
<evidence type="ECO:0000256" key="1">
    <source>
        <dbReference type="ARBA" id="ARBA00022908"/>
    </source>
</evidence>
<dbReference type="GO" id="GO:0006310">
    <property type="term" value="P:DNA recombination"/>
    <property type="evidence" value="ECO:0007669"/>
    <property type="project" value="UniProtKB-KW"/>
</dbReference>
<reference evidence="8 9" key="1">
    <citation type="journal article" date="2010" name="Int. J. Syst. Evol. Microbiol.">
        <title>Sphingopyxis bauzanensis sp. nov., a psychrophilic bacterium isolated from soil.</title>
        <authorList>
            <person name="Zhang D.C."/>
            <person name="Liu H.C."/>
            <person name="Xin Y.H."/>
            <person name="Zhou Y.G."/>
            <person name="Schinner F."/>
            <person name="Margesin R."/>
        </authorList>
    </citation>
    <scope>NUCLEOTIDE SEQUENCE [LARGE SCALE GENOMIC DNA]</scope>
    <source>
        <strain evidence="8 9">DSM 22271</strain>
    </source>
</reference>
<dbReference type="PROSITE" id="PS51898">
    <property type="entry name" value="TYR_RECOMBINASE"/>
    <property type="match status" value="1"/>
</dbReference>
<organism evidence="8 9">
    <name type="scientific">Sphingopyxis bauzanensis</name>
    <dbReference type="NCBI Taxonomy" id="651663"/>
    <lineage>
        <taxon>Bacteria</taxon>
        <taxon>Pseudomonadati</taxon>
        <taxon>Pseudomonadota</taxon>
        <taxon>Alphaproteobacteria</taxon>
        <taxon>Sphingomonadales</taxon>
        <taxon>Sphingomonadaceae</taxon>
        <taxon>Sphingopyxis</taxon>
    </lineage>
</organism>
<dbReference type="InterPro" id="IPR013762">
    <property type="entry name" value="Integrase-like_cat_sf"/>
</dbReference>
<dbReference type="PANTHER" id="PTHR30349:SF90">
    <property type="entry name" value="TYROSINE RECOMBINASE XERD"/>
    <property type="match status" value="1"/>
</dbReference>
<proteinExistence type="predicted"/>
<sequence length="409" mass="45300">MPRGVDQPTKSVVGERLKAGMAADHADDFAEWLRERRYTPLTIIERVRLLASWTQWARENSYALDTIREAHAASFAMIRAGYRPRFRGDVNKDAVETAKLFIAYLEGCGALPRLPERSDPALMIEFARWAREQHGLAETTLGTYRGAILPFIAQLGDDPAVYDAAAIRRFMLGRAGTVSGARLNGIGVGVRAFLRFLIATGRCQPGLDHAMPRAATWQLTSIPRFLPDADIVRILAACEGERRLRDRAIILLLVRLGLRASEVARLTFDDIDWRQGSIRLLGKSRREELLPLSQEVGDAIIAYIERARPAMPTRALFLTEIAPLRPINRIAVKCLATAAYRRAGIDCPHKGAHILRHSAATAMLRHGVSLGDVGTVLRHRARAMTAHYAKVDIALLSAIAQPWPGRSAC</sequence>
<dbReference type="Gene3D" id="1.10.443.10">
    <property type="entry name" value="Intergrase catalytic core"/>
    <property type="match status" value="1"/>
</dbReference>
<dbReference type="EMBL" id="NISK01000001">
    <property type="protein sequence ID" value="OWQ98747.1"/>
    <property type="molecule type" value="Genomic_DNA"/>
</dbReference>
<evidence type="ECO:0000313" key="7">
    <source>
        <dbReference type="EMBL" id="OWQ95843.1"/>
    </source>
</evidence>
<dbReference type="Proteomes" id="UP000197361">
    <property type="component" value="Unassembled WGS sequence"/>
</dbReference>
<keyword evidence="3" id="KW-0233">DNA recombination</keyword>
<dbReference type="RefSeq" id="WP_088439147.1">
    <property type="nucleotide sequence ID" value="NZ_BMMC01000038.1"/>
</dbReference>
<dbReference type="InterPro" id="IPR011010">
    <property type="entry name" value="DNA_brk_join_enz"/>
</dbReference>